<name>A0A127PWJ1_9BURK</name>
<dbReference type="AlphaFoldDB" id="A0A127PWJ1"/>
<accession>A0A127PWJ1</accession>
<evidence type="ECO:0008006" key="4">
    <source>
        <dbReference type="Google" id="ProtNLM"/>
    </source>
</evidence>
<sequence length="608" mass="68991">MAEKITLSEVAIPLLTEGDGYWRIDWLGNLSYPDRIQRHSQPSVRVMLSKLQGPPRQVDLNHKRCSNYEQQRSISLPIAVLPLLRIGDIWRKEHYVASPTYATETFENIQINNEHCQQIEAGSYELDEETGSKRYFLPSSHHPYHMAHRNSKCVVISQPESTTKIVVPQLELARFYFGSSAALISKLFSYGMILDGIYAYNETIPQQEDGSAFVQLRPKMKDKSAADIARIALDPYAKHAAILISKSIVKCAKEKRSIYAETDFPFRGETTLTLIGKWLPYTTEGRIFCCYRIVRCTAAFPFESLKFFRDNAGNKDGTNDPSRPIAYEGSGPRLTPNHIDGAALLTDEEPYAFLDDTEILIPEETPFPDLTIKTVEKERQKPCEYQAAEHTEIIPIDTGGLGVGEGGTDKAISPADLGKEDQKGVEAVSTSEKLSADFETFFSILDELNRREGVEGISFECPYPGATDPRCSIFPLISTETGRKSTWPFIDYIKGTCHETKLRRRVVIAKIRFEKKIRYFMEIERRVDGDGKDLDKCSMLLLHSHTNGIVSEIDLRAILTECAERRGQWLTDESLTHLHRHPIKHTFSNRKLEQETISEFANKIWAKL</sequence>
<dbReference type="PATRIC" id="fig|279058.17.peg.4699"/>
<dbReference type="Proteomes" id="UP000071778">
    <property type="component" value="Chromosome"/>
</dbReference>
<evidence type="ECO:0000313" key="2">
    <source>
        <dbReference type="EMBL" id="AMP12021.1"/>
    </source>
</evidence>
<dbReference type="EMBL" id="CP013235">
    <property type="protein sequence ID" value="AMP12021.1"/>
    <property type="molecule type" value="Genomic_DNA"/>
</dbReference>
<evidence type="ECO:0000313" key="3">
    <source>
        <dbReference type="Proteomes" id="UP000071778"/>
    </source>
</evidence>
<gene>
    <name evidence="2" type="ORF">CAter282_4361</name>
</gene>
<evidence type="ECO:0000256" key="1">
    <source>
        <dbReference type="SAM" id="MobiDB-lite"/>
    </source>
</evidence>
<dbReference type="OrthoDB" id="6736327at2"/>
<organism evidence="2 3">
    <name type="scientific">Collimonas arenae</name>
    <dbReference type="NCBI Taxonomy" id="279058"/>
    <lineage>
        <taxon>Bacteria</taxon>
        <taxon>Pseudomonadati</taxon>
        <taxon>Pseudomonadota</taxon>
        <taxon>Betaproteobacteria</taxon>
        <taxon>Burkholderiales</taxon>
        <taxon>Oxalobacteraceae</taxon>
        <taxon>Collimonas</taxon>
    </lineage>
</organism>
<proteinExistence type="predicted"/>
<reference evidence="2 3" key="1">
    <citation type="submission" date="2015-11" db="EMBL/GenBank/DDBJ databases">
        <title>Exploring the genomic traits of fungus-feeding bacterial genus Collimonas.</title>
        <authorList>
            <person name="Song C."/>
            <person name="Schmidt R."/>
            <person name="de Jager V."/>
            <person name="Krzyzanowska D."/>
            <person name="Jongedijk E."/>
            <person name="Cankar K."/>
            <person name="Beekwilder J."/>
            <person name="van Veen A."/>
            <person name="de Boer W."/>
            <person name="van Veen J.A."/>
            <person name="Garbeva P."/>
        </authorList>
    </citation>
    <scope>NUCLEOTIDE SEQUENCE [LARGE SCALE GENOMIC DNA]</scope>
    <source>
        <strain evidence="2 3">Ter282</strain>
    </source>
</reference>
<protein>
    <recommendedName>
        <fullName evidence="4">TnsE C-terminal domain-containing protein</fullName>
    </recommendedName>
</protein>
<keyword evidence="3" id="KW-1185">Reference proteome</keyword>
<dbReference type="RefSeq" id="WP_128083158.1">
    <property type="nucleotide sequence ID" value="NZ_CP013233.1"/>
</dbReference>
<feature type="region of interest" description="Disordered" evidence="1">
    <location>
        <begin position="313"/>
        <end position="332"/>
    </location>
</feature>